<keyword evidence="2" id="KW-1185">Reference proteome</keyword>
<dbReference type="OrthoDB" id="2427805at2759"/>
<evidence type="ECO:0000313" key="2">
    <source>
        <dbReference type="Proteomes" id="UP000014254"/>
    </source>
</evidence>
<name>S2K2U7_MUCC1</name>
<reference evidence="2" key="1">
    <citation type="submission" date="2013-05" db="EMBL/GenBank/DDBJ databases">
        <title>The Genome sequence of Mucor circinelloides f. circinelloides 1006PhL.</title>
        <authorList>
            <consortium name="The Broad Institute Genomics Platform"/>
            <person name="Cuomo C."/>
            <person name="Earl A."/>
            <person name="Findley K."/>
            <person name="Lee S.C."/>
            <person name="Walker B."/>
            <person name="Young S."/>
            <person name="Zeng Q."/>
            <person name="Gargeya S."/>
            <person name="Fitzgerald M."/>
            <person name="Haas B."/>
            <person name="Abouelleil A."/>
            <person name="Allen A.W."/>
            <person name="Alvarado L."/>
            <person name="Arachchi H.M."/>
            <person name="Berlin A.M."/>
            <person name="Chapman S.B."/>
            <person name="Gainer-Dewar J."/>
            <person name="Goldberg J."/>
            <person name="Griggs A."/>
            <person name="Gujja S."/>
            <person name="Hansen M."/>
            <person name="Howarth C."/>
            <person name="Imamovic A."/>
            <person name="Ireland A."/>
            <person name="Larimer J."/>
            <person name="McCowan C."/>
            <person name="Murphy C."/>
            <person name="Pearson M."/>
            <person name="Poon T.W."/>
            <person name="Priest M."/>
            <person name="Roberts A."/>
            <person name="Saif S."/>
            <person name="Shea T."/>
            <person name="Sisk P."/>
            <person name="Sykes S."/>
            <person name="Wortman J."/>
            <person name="Nusbaum C."/>
            <person name="Birren B."/>
        </authorList>
    </citation>
    <scope>NUCLEOTIDE SEQUENCE [LARGE SCALE GENOMIC DNA]</scope>
    <source>
        <strain evidence="2">1006PhL</strain>
    </source>
</reference>
<accession>S2K2U7</accession>
<dbReference type="Proteomes" id="UP000014254">
    <property type="component" value="Unassembled WGS sequence"/>
</dbReference>
<evidence type="ECO:0000313" key="1">
    <source>
        <dbReference type="EMBL" id="EPB86515.1"/>
    </source>
</evidence>
<dbReference type="OMA" id="FCESRIG"/>
<sequence>MYDVGHSVPCEFGASEAGAKDEGNVGNENFYKLPRVLKDMLDCLLERKDERVSFDQRLASVRTVGFLHSGLAYTSIELDRPTTYISRVKRHKTIEISSNISQFGSTVILALMATWTCCRIVKEVLNIISSDNNNNDDDEDTSWLDTCLEKPVFPLAPVTSSSTDNTSKKKLRSQVGILLNSCFHLLYCTYSKNQ</sequence>
<dbReference type="VEuPathDB" id="FungiDB:HMPREF1544_06682"/>
<proteinExistence type="predicted"/>
<gene>
    <name evidence="1" type="ORF">HMPREF1544_06682</name>
</gene>
<dbReference type="AlphaFoldDB" id="S2K2U7"/>
<protein>
    <submittedName>
        <fullName evidence="1">Uncharacterized protein</fullName>
    </submittedName>
</protein>
<dbReference type="EMBL" id="KE123987">
    <property type="protein sequence ID" value="EPB86515.1"/>
    <property type="molecule type" value="Genomic_DNA"/>
</dbReference>
<dbReference type="InParanoid" id="S2K2U7"/>
<organism evidence="1 2">
    <name type="scientific">Mucor circinelloides f. circinelloides (strain 1006PhL)</name>
    <name type="common">Mucormycosis agent</name>
    <name type="synonym">Calyptromyces circinelloides</name>
    <dbReference type="NCBI Taxonomy" id="1220926"/>
    <lineage>
        <taxon>Eukaryota</taxon>
        <taxon>Fungi</taxon>
        <taxon>Fungi incertae sedis</taxon>
        <taxon>Mucoromycota</taxon>
        <taxon>Mucoromycotina</taxon>
        <taxon>Mucoromycetes</taxon>
        <taxon>Mucorales</taxon>
        <taxon>Mucorineae</taxon>
        <taxon>Mucoraceae</taxon>
        <taxon>Mucor</taxon>
    </lineage>
</organism>